<dbReference type="AlphaFoldDB" id="G0PBX5"/>
<sequence length="63" mass="5757">MSTVHNSGDLKLEKAEEGGEDVELKTGPTAGGGPSAAGGDSASGGDSVGGGPTAGGGINTTGK</sequence>
<accession>G0PBX5</accession>
<proteinExistence type="predicted"/>
<dbReference type="InParanoid" id="G0PBX5"/>
<dbReference type="EMBL" id="GL380222">
    <property type="protein sequence ID" value="EGT50710.1"/>
    <property type="molecule type" value="Genomic_DNA"/>
</dbReference>
<evidence type="ECO:0000256" key="1">
    <source>
        <dbReference type="SAM" id="MobiDB-lite"/>
    </source>
</evidence>
<evidence type="ECO:0000313" key="2">
    <source>
        <dbReference type="EMBL" id="EGT50710.1"/>
    </source>
</evidence>
<dbReference type="HOGENOM" id="CLU_2887836_0_0_1"/>
<gene>
    <name evidence="2" type="ORF">CAEBREN_28814</name>
</gene>
<feature type="compositionally biased region" description="Gly residues" evidence="1">
    <location>
        <begin position="46"/>
        <end position="63"/>
    </location>
</feature>
<dbReference type="Proteomes" id="UP000008068">
    <property type="component" value="Unassembled WGS sequence"/>
</dbReference>
<evidence type="ECO:0000313" key="3">
    <source>
        <dbReference type="Proteomes" id="UP000008068"/>
    </source>
</evidence>
<keyword evidence="3" id="KW-1185">Reference proteome</keyword>
<organism evidence="3">
    <name type="scientific">Caenorhabditis brenneri</name>
    <name type="common">Nematode worm</name>
    <dbReference type="NCBI Taxonomy" id="135651"/>
    <lineage>
        <taxon>Eukaryota</taxon>
        <taxon>Metazoa</taxon>
        <taxon>Ecdysozoa</taxon>
        <taxon>Nematoda</taxon>
        <taxon>Chromadorea</taxon>
        <taxon>Rhabditida</taxon>
        <taxon>Rhabditina</taxon>
        <taxon>Rhabditomorpha</taxon>
        <taxon>Rhabditoidea</taxon>
        <taxon>Rhabditidae</taxon>
        <taxon>Peloderinae</taxon>
        <taxon>Caenorhabditis</taxon>
    </lineage>
</organism>
<feature type="compositionally biased region" description="Basic and acidic residues" evidence="1">
    <location>
        <begin position="8"/>
        <end position="17"/>
    </location>
</feature>
<protein>
    <submittedName>
        <fullName evidence="2">Uncharacterized protein</fullName>
    </submittedName>
</protein>
<name>G0PBX5_CAEBE</name>
<reference evidence="3" key="1">
    <citation type="submission" date="2011-07" db="EMBL/GenBank/DDBJ databases">
        <authorList>
            <consortium name="Caenorhabditis brenneri Sequencing and Analysis Consortium"/>
            <person name="Wilson R.K."/>
        </authorList>
    </citation>
    <scope>NUCLEOTIDE SEQUENCE [LARGE SCALE GENOMIC DNA]</scope>
    <source>
        <strain evidence="3">PB2801</strain>
    </source>
</reference>
<feature type="region of interest" description="Disordered" evidence="1">
    <location>
        <begin position="1"/>
        <end position="63"/>
    </location>
</feature>